<sequence>MDPAVSPASSDSSSSPPSSCRGHKIRPKSTNICKRPSTRRELKRSIEKKFRLRYTTLQQAYEQRLEVLAARVQEVENALTHEYASARLGEIVQECFYGERERYVKAMSDQIAWQASDLRENQQKLKIVQRREGEAQRQWKLAQRDVQALHHQLDVREGGGSFEAERADDGDVATGV</sequence>
<evidence type="ECO:0000313" key="2">
    <source>
        <dbReference type="EMBL" id="EEY61452.1"/>
    </source>
</evidence>
<feature type="region of interest" description="Disordered" evidence="1">
    <location>
        <begin position="157"/>
        <end position="176"/>
    </location>
</feature>
<dbReference type="InParanoid" id="D0MU05"/>
<dbReference type="GeneID" id="9469231"/>
<accession>D0MU05</accession>
<dbReference type="EMBL" id="DS028119">
    <property type="protein sequence ID" value="EEY61452.1"/>
    <property type="molecule type" value="Genomic_DNA"/>
</dbReference>
<dbReference type="AlphaFoldDB" id="D0MU05"/>
<protein>
    <submittedName>
        <fullName evidence="2">Uncharacterized protein</fullName>
    </submittedName>
</protein>
<dbReference type="Proteomes" id="UP000006643">
    <property type="component" value="Unassembled WGS sequence"/>
</dbReference>
<proteinExistence type="predicted"/>
<dbReference type="OMA" id="AQRQWKL"/>
<keyword evidence="3" id="KW-1185">Reference proteome</keyword>
<dbReference type="RefSeq" id="XP_002908369.1">
    <property type="nucleotide sequence ID" value="XM_002908323.1"/>
</dbReference>
<dbReference type="eggNOG" id="ENOG502S8DU">
    <property type="taxonomic scope" value="Eukaryota"/>
</dbReference>
<name>D0MU05_PHYIT</name>
<evidence type="ECO:0000313" key="3">
    <source>
        <dbReference type="Proteomes" id="UP000006643"/>
    </source>
</evidence>
<evidence type="ECO:0000256" key="1">
    <source>
        <dbReference type="SAM" id="MobiDB-lite"/>
    </source>
</evidence>
<feature type="region of interest" description="Disordered" evidence="1">
    <location>
        <begin position="1"/>
        <end position="38"/>
    </location>
</feature>
<feature type="compositionally biased region" description="Low complexity" evidence="1">
    <location>
        <begin position="1"/>
        <end position="19"/>
    </location>
</feature>
<gene>
    <name evidence="2" type="ORF">PITG_01753</name>
</gene>
<reference evidence="3" key="1">
    <citation type="journal article" date="2009" name="Nature">
        <title>Genome sequence and analysis of the Irish potato famine pathogen Phytophthora infestans.</title>
        <authorList>
            <consortium name="The Broad Institute Genome Sequencing Platform"/>
            <person name="Haas B.J."/>
            <person name="Kamoun S."/>
            <person name="Zody M.C."/>
            <person name="Jiang R.H."/>
            <person name="Handsaker R.E."/>
            <person name="Cano L.M."/>
            <person name="Grabherr M."/>
            <person name="Kodira C.D."/>
            <person name="Raffaele S."/>
            <person name="Torto-Alalibo T."/>
            <person name="Bozkurt T.O."/>
            <person name="Ah-Fong A.M."/>
            <person name="Alvarado L."/>
            <person name="Anderson V.L."/>
            <person name="Armstrong M.R."/>
            <person name="Avrova A."/>
            <person name="Baxter L."/>
            <person name="Beynon J."/>
            <person name="Boevink P.C."/>
            <person name="Bollmann S.R."/>
            <person name="Bos J.I."/>
            <person name="Bulone V."/>
            <person name="Cai G."/>
            <person name="Cakir C."/>
            <person name="Carrington J.C."/>
            <person name="Chawner M."/>
            <person name="Conti L."/>
            <person name="Costanzo S."/>
            <person name="Ewan R."/>
            <person name="Fahlgren N."/>
            <person name="Fischbach M.A."/>
            <person name="Fugelstad J."/>
            <person name="Gilroy E.M."/>
            <person name="Gnerre S."/>
            <person name="Green P.J."/>
            <person name="Grenville-Briggs L.J."/>
            <person name="Griffith J."/>
            <person name="Grunwald N.J."/>
            <person name="Horn K."/>
            <person name="Horner N.R."/>
            <person name="Hu C.H."/>
            <person name="Huitema E."/>
            <person name="Jeong D.H."/>
            <person name="Jones A.M."/>
            <person name="Jones J.D."/>
            <person name="Jones R.W."/>
            <person name="Karlsson E.K."/>
            <person name="Kunjeti S.G."/>
            <person name="Lamour K."/>
            <person name="Liu Z."/>
            <person name="Ma L."/>
            <person name="Maclean D."/>
            <person name="Chibucos M.C."/>
            <person name="McDonald H."/>
            <person name="McWalters J."/>
            <person name="Meijer H.J."/>
            <person name="Morgan W."/>
            <person name="Morris P.F."/>
            <person name="Munro C.A."/>
            <person name="O'Neill K."/>
            <person name="Ospina-Giraldo M."/>
            <person name="Pinzon A."/>
            <person name="Pritchard L."/>
            <person name="Ramsahoye B."/>
            <person name="Ren Q."/>
            <person name="Restrepo S."/>
            <person name="Roy S."/>
            <person name="Sadanandom A."/>
            <person name="Savidor A."/>
            <person name="Schornack S."/>
            <person name="Schwartz D.C."/>
            <person name="Schumann U.D."/>
            <person name="Schwessinger B."/>
            <person name="Seyer L."/>
            <person name="Sharpe T."/>
            <person name="Silvar C."/>
            <person name="Song J."/>
            <person name="Studholme D.J."/>
            <person name="Sykes S."/>
            <person name="Thines M."/>
            <person name="van de Vondervoort P.J."/>
            <person name="Phuntumart V."/>
            <person name="Wawra S."/>
            <person name="Weide R."/>
            <person name="Win J."/>
            <person name="Young C."/>
            <person name="Zhou S."/>
            <person name="Fry W."/>
            <person name="Meyers B.C."/>
            <person name="van West P."/>
            <person name="Ristaino J."/>
            <person name="Govers F."/>
            <person name="Birch P.R."/>
            <person name="Whisson S.C."/>
            <person name="Judelson H.S."/>
            <person name="Nusbaum C."/>
        </authorList>
    </citation>
    <scope>NUCLEOTIDE SEQUENCE [LARGE SCALE GENOMIC DNA]</scope>
    <source>
        <strain evidence="3">T30-4</strain>
    </source>
</reference>
<dbReference type="OrthoDB" id="161055at2759"/>
<organism evidence="2 3">
    <name type="scientific">Phytophthora infestans (strain T30-4)</name>
    <name type="common">Potato late blight agent</name>
    <dbReference type="NCBI Taxonomy" id="403677"/>
    <lineage>
        <taxon>Eukaryota</taxon>
        <taxon>Sar</taxon>
        <taxon>Stramenopiles</taxon>
        <taxon>Oomycota</taxon>
        <taxon>Peronosporomycetes</taxon>
        <taxon>Peronosporales</taxon>
        <taxon>Peronosporaceae</taxon>
        <taxon>Phytophthora</taxon>
    </lineage>
</organism>
<dbReference type="KEGG" id="pif:PITG_01753"/>
<dbReference type="VEuPathDB" id="FungiDB:PITG_01753"/>
<feature type="compositionally biased region" description="Basic and acidic residues" evidence="1">
    <location>
        <begin position="157"/>
        <end position="169"/>
    </location>
</feature>
<dbReference type="HOGENOM" id="CLU_1528116_0_0_1"/>